<dbReference type="InterPro" id="IPR036642">
    <property type="entry name" value="Cyt_bc1_su8_sf"/>
</dbReference>
<dbReference type="Gene3D" id="1.20.5.210">
    <property type="entry name" value="Cytochrome b-c1 complex subunit 8"/>
    <property type="match status" value="1"/>
</dbReference>
<proteinExistence type="inferred from homology"/>
<keyword evidence="8" id="KW-1133">Transmembrane helix</keyword>
<comment type="similarity">
    <text evidence="2 11">Belongs to the UQCRQ/QCR8 family.</text>
</comment>
<comment type="subcellular location">
    <subcellularLocation>
        <location evidence="1 11">Mitochondrion inner membrane</location>
        <topology evidence="1 11">Single-pass membrane protein</topology>
    </subcellularLocation>
</comment>
<dbReference type="GO" id="GO:0006122">
    <property type="term" value="P:mitochondrial electron transport, ubiquinol to cytochrome c"/>
    <property type="evidence" value="ECO:0007669"/>
    <property type="project" value="UniProtKB-UniRule"/>
</dbReference>
<evidence type="ECO:0000256" key="4">
    <source>
        <dbReference type="ARBA" id="ARBA00022660"/>
    </source>
</evidence>
<dbReference type="OrthoDB" id="6683853at2759"/>
<dbReference type="SUPFAM" id="SSF81508">
    <property type="entry name" value="Ubiquinone-binding protein QP-C of cytochrome bc1 complex (Ubiquinol-cytochrome c reductase)"/>
    <property type="match status" value="1"/>
</dbReference>
<dbReference type="AlphaFoldDB" id="A0A9P7K5Y3"/>
<evidence type="ECO:0000256" key="2">
    <source>
        <dbReference type="ARBA" id="ARBA00007668"/>
    </source>
</evidence>
<keyword evidence="6 11" id="KW-0999">Mitochondrion inner membrane</keyword>
<dbReference type="GO" id="GO:0045275">
    <property type="term" value="C:respiratory chain complex III"/>
    <property type="evidence" value="ECO:0007669"/>
    <property type="project" value="UniProtKB-UniRule"/>
</dbReference>
<gene>
    <name evidence="12" type="ORF">H0H81_008557</name>
</gene>
<comment type="caution">
    <text evidence="12">The sequence shown here is derived from an EMBL/GenBank/DDBJ whole genome shotgun (WGS) entry which is preliminary data.</text>
</comment>
<dbReference type="Proteomes" id="UP000717328">
    <property type="component" value="Unassembled WGS sequence"/>
</dbReference>
<evidence type="ECO:0000256" key="1">
    <source>
        <dbReference type="ARBA" id="ARBA00004434"/>
    </source>
</evidence>
<dbReference type="EMBL" id="JABCKI010005953">
    <property type="protein sequence ID" value="KAG5636271.1"/>
    <property type="molecule type" value="Genomic_DNA"/>
</dbReference>
<accession>A0A9P7K5Y3</accession>
<keyword evidence="5" id="KW-0812">Transmembrane</keyword>
<reference evidence="12" key="2">
    <citation type="submission" date="2021-10" db="EMBL/GenBank/DDBJ databases">
        <title>Phylogenomics reveals ancestral predisposition of the termite-cultivated fungus Termitomyces towards a domesticated lifestyle.</title>
        <authorList>
            <person name="Auxier B."/>
            <person name="Grum-Grzhimaylo A."/>
            <person name="Cardenas M.E."/>
            <person name="Lodge J.D."/>
            <person name="Laessoe T."/>
            <person name="Pedersen O."/>
            <person name="Smith M.E."/>
            <person name="Kuyper T.W."/>
            <person name="Franco-Molano E.A."/>
            <person name="Baroni T.J."/>
            <person name="Aanen D.K."/>
        </authorList>
    </citation>
    <scope>NUCLEOTIDE SEQUENCE</scope>
    <source>
        <strain evidence="12">D49</strain>
    </source>
</reference>
<keyword evidence="4 11" id="KW-0679">Respiratory chain</keyword>
<keyword evidence="3 11" id="KW-0813">Transport</keyword>
<evidence type="ECO:0000256" key="11">
    <source>
        <dbReference type="RuleBase" id="RU368118"/>
    </source>
</evidence>
<evidence type="ECO:0000256" key="3">
    <source>
        <dbReference type="ARBA" id="ARBA00022448"/>
    </source>
</evidence>
<organism evidence="12 13">
    <name type="scientific">Sphagnurus paluster</name>
    <dbReference type="NCBI Taxonomy" id="117069"/>
    <lineage>
        <taxon>Eukaryota</taxon>
        <taxon>Fungi</taxon>
        <taxon>Dikarya</taxon>
        <taxon>Basidiomycota</taxon>
        <taxon>Agaricomycotina</taxon>
        <taxon>Agaricomycetes</taxon>
        <taxon>Agaricomycetidae</taxon>
        <taxon>Agaricales</taxon>
        <taxon>Tricholomatineae</taxon>
        <taxon>Lyophyllaceae</taxon>
        <taxon>Sphagnurus</taxon>
    </lineage>
</organism>
<keyword evidence="7 11" id="KW-0249">Electron transport</keyword>
<keyword evidence="10" id="KW-0472">Membrane</keyword>
<protein>
    <recommendedName>
        <fullName evidence="11">Cytochrome b-c1 complex subunit 8</fullName>
    </recommendedName>
    <alternativeName>
        <fullName evidence="11">Complex III subunit 8</fullName>
    </alternativeName>
</protein>
<evidence type="ECO:0000313" key="13">
    <source>
        <dbReference type="Proteomes" id="UP000717328"/>
    </source>
</evidence>
<evidence type="ECO:0000256" key="5">
    <source>
        <dbReference type="ARBA" id="ARBA00022692"/>
    </source>
</evidence>
<dbReference type="InterPro" id="IPR004205">
    <property type="entry name" value="Cyt_bc1_su8"/>
</dbReference>
<evidence type="ECO:0000256" key="10">
    <source>
        <dbReference type="ARBA" id="ARBA00023136"/>
    </source>
</evidence>
<evidence type="ECO:0000313" key="12">
    <source>
        <dbReference type="EMBL" id="KAG5636271.1"/>
    </source>
</evidence>
<evidence type="ECO:0000256" key="9">
    <source>
        <dbReference type="ARBA" id="ARBA00023128"/>
    </source>
</evidence>
<dbReference type="GO" id="GO:0005743">
    <property type="term" value="C:mitochondrial inner membrane"/>
    <property type="evidence" value="ECO:0007669"/>
    <property type="project" value="UniProtKB-SubCell"/>
</dbReference>
<keyword evidence="13" id="KW-1185">Reference proteome</keyword>
<comment type="subunit">
    <text evidence="11">Component of the ubiquinol-cytochrome c oxidoreductase (cytochrome b-c1 complex, complex III, CIII), a multisubunit enzyme composed of 3 respiratory subunits cytochrome b, cytochrome c1 and Rieske protein, 2 core protein subunits, and additional low-molecular weight protein subunits. The complex exists as an obligatory dimer and forms supercomplexes (SCs) in the inner mitochondrial membrane with cytochrome c oxidase (complex IV, CIV).</text>
</comment>
<sequence length="140" mass="15571">MRPSIARLSDMPGPLSPYQAKAAPNMIRNYLFNGYRRLGGELLFWLIPFGTDALIEMHSAQSPRESPRPTRVSLVKDFTEREKETAIQSVITEYADYLDLAKSLERGVLMVGFAVILSAILEIKSSGLSAYHALVVLNIS</sequence>
<dbReference type="Pfam" id="PF02939">
    <property type="entry name" value="UcrQ"/>
    <property type="match status" value="1"/>
</dbReference>
<evidence type="ECO:0000256" key="6">
    <source>
        <dbReference type="ARBA" id="ARBA00022792"/>
    </source>
</evidence>
<reference evidence="12" key="1">
    <citation type="submission" date="2021-02" db="EMBL/GenBank/DDBJ databases">
        <authorList>
            <person name="Nieuwenhuis M."/>
            <person name="Van De Peppel L.J.J."/>
        </authorList>
    </citation>
    <scope>NUCLEOTIDE SEQUENCE</scope>
    <source>
        <strain evidence="12">D49</strain>
    </source>
</reference>
<evidence type="ECO:0000256" key="7">
    <source>
        <dbReference type="ARBA" id="ARBA00022982"/>
    </source>
</evidence>
<comment type="function">
    <text evidence="11">Component of the ubiquinol-cytochrome c oxidoreductase, a multisubunit transmembrane complex that is part of the mitochondrial electron transport chain which drives oxidative phosphorylation. The complex plays an important role in the uptake of multiple carbon sources present in different host niches.</text>
</comment>
<keyword evidence="9 11" id="KW-0496">Mitochondrion</keyword>
<evidence type="ECO:0000256" key="8">
    <source>
        <dbReference type="ARBA" id="ARBA00022989"/>
    </source>
</evidence>
<name>A0A9P7K5Y3_9AGAR</name>